<keyword evidence="2" id="KW-1185">Reference proteome</keyword>
<protein>
    <submittedName>
        <fullName evidence="1">Uncharacterized protein</fullName>
    </submittedName>
</protein>
<organism evidence="1 2">
    <name type="scientific">Cinchona calisaya</name>
    <dbReference type="NCBI Taxonomy" id="153742"/>
    <lineage>
        <taxon>Eukaryota</taxon>
        <taxon>Viridiplantae</taxon>
        <taxon>Streptophyta</taxon>
        <taxon>Embryophyta</taxon>
        <taxon>Tracheophyta</taxon>
        <taxon>Spermatophyta</taxon>
        <taxon>Magnoliopsida</taxon>
        <taxon>eudicotyledons</taxon>
        <taxon>Gunneridae</taxon>
        <taxon>Pentapetalae</taxon>
        <taxon>asterids</taxon>
        <taxon>lamiids</taxon>
        <taxon>Gentianales</taxon>
        <taxon>Rubiaceae</taxon>
        <taxon>Cinchonoideae</taxon>
        <taxon>Cinchoneae</taxon>
        <taxon>Cinchona</taxon>
    </lineage>
</organism>
<dbReference type="AlphaFoldDB" id="A0ABD3A2B3"/>
<evidence type="ECO:0000313" key="2">
    <source>
        <dbReference type="Proteomes" id="UP001630127"/>
    </source>
</evidence>
<reference evidence="1 2" key="1">
    <citation type="submission" date="2024-11" db="EMBL/GenBank/DDBJ databases">
        <title>A near-complete genome assembly of Cinchona calisaya.</title>
        <authorList>
            <person name="Lian D.C."/>
            <person name="Zhao X.W."/>
            <person name="Wei L."/>
        </authorList>
    </citation>
    <scope>NUCLEOTIDE SEQUENCE [LARGE SCALE GENOMIC DNA]</scope>
    <source>
        <tissue evidence="1">Nenye</tissue>
    </source>
</reference>
<evidence type="ECO:0000313" key="1">
    <source>
        <dbReference type="EMBL" id="KAL3524710.1"/>
    </source>
</evidence>
<name>A0ABD3A2B3_9GENT</name>
<gene>
    <name evidence="1" type="ORF">ACH5RR_013082</name>
</gene>
<accession>A0ABD3A2B3</accession>
<sequence length="209" mass="24258">MVGLVHDAFGIPNMNFTTDSGQLYEDNQPSGPHEETKDFLKLLLDVEYDLYLGCGEFTKLSFSVHLLQLKVVSGWTDTSFTMLLELIKRAFPKPSNLPKSFYEAKVIVEDLEFTYQTWDVEYNHRTNNMQFYEEVRTLSHGPSLKGDDFETNLIPKMEPYSQQQLDDNIGFQVDDNVWMREGVEAMTLDTDAENNHTRNYQNMENVDNM</sequence>
<comment type="caution">
    <text evidence="1">The sequence shown here is derived from an EMBL/GenBank/DDBJ whole genome shotgun (WGS) entry which is preliminary data.</text>
</comment>
<proteinExistence type="predicted"/>
<dbReference type="EMBL" id="JBJUIK010000006">
    <property type="protein sequence ID" value="KAL3524710.1"/>
    <property type="molecule type" value="Genomic_DNA"/>
</dbReference>
<dbReference type="Proteomes" id="UP001630127">
    <property type="component" value="Unassembled WGS sequence"/>
</dbReference>